<dbReference type="EMBL" id="ARZY01000011">
    <property type="protein sequence ID" value="EWH10499.1"/>
    <property type="molecule type" value="Genomic_DNA"/>
</dbReference>
<proteinExistence type="predicted"/>
<dbReference type="eggNOG" id="ENOG5033DNJ">
    <property type="taxonomic scope" value="Bacteria"/>
</dbReference>
<dbReference type="AlphaFoldDB" id="W7QC88"/>
<accession>W7QC88</accession>
<protein>
    <submittedName>
        <fullName evidence="1">Uncharacterized protein</fullName>
    </submittedName>
</protein>
<keyword evidence="2" id="KW-1185">Reference proteome</keyword>
<name>W7QC88_9ALTE</name>
<reference evidence="1 2" key="1">
    <citation type="journal article" date="2014" name="Genome Announc.">
        <title>Draft Genome Sequence of the Agar-Degrading Bacterium Catenovulum sp. Strain DS-2, Isolated from Intestines of Haliotis diversicolor.</title>
        <authorList>
            <person name="Shan D."/>
            <person name="Li X."/>
            <person name="Gu Z."/>
            <person name="Wei G."/>
            <person name="Gao Z."/>
            <person name="Shao Z."/>
        </authorList>
    </citation>
    <scope>NUCLEOTIDE SEQUENCE [LARGE SCALE GENOMIC DNA]</scope>
    <source>
        <strain evidence="1 2">DS-2</strain>
    </source>
</reference>
<sequence>MTPIVIIKEIFVKFWKCTLSTLLACSIVSCGGSGSSDESKLSNSDIQQVKAELASLGYTDFSNLTQQQVEQLQTALQNQGFNSSEIDKLFVALNVGTQADEQESDKAYVTDVIEPNLFGYWQNETRDRYLVVGNSSLVEYVDIGGCYQAKPYNVLANQSGQLSLESVVDDTVSSAAFALDGASILAELPGAGTQTYSSVSAIPHGMIGCSNTNSVLVDIDFRALPQSIRNSDTTYRIVVFFDVNRNDKFDVGDFNLIFVKRSSSRSTSTYLQVPSDLSATVSIVNEFSDRLSSRSTPNNAIPALISGNRLSLQANTKQAALLQYLSTTTPFKVTASLDYPSPERTPYPNMTMQDEGPWLWAESSIKHTDSYPSEGYADFTASVYQDDLNDQTGESGWVDIESVTISFN</sequence>
<evidence type="ECO:0000313" key="1">
    <source>
        <dbReference type="EMBL" id="EWH10499.1"/>
    </source>
</evidence>
<organism evidence="1 2">
    <name type="scientific">Catenovulum agarivorans DS-2</name>
    <dbReference type="NCBI Taxonomy" id="1328313"/>
    <lineage>
        <taxon>Bacteria</taxon>
        <taxon>Pseudomonadati</taxon>
        <taxon>Pseudomonadota</taxon>
        <taxon>Gammaproteobacteria</taxon>
        <taxon>Alteromonadales</taxon>
        <taxon>Alteromonadaceae</taxon>
        <taxon>Catenovulum</taxon>
    </lineage>
</organism>
<dbReference type="Proteomes" id="UP000019276">
    <property type="component" value="Unassembled WGS sequence"/>
</dbReference>
<comment type="caution">
    <text evidence="1">The sequence shown here is derived from an EMBL/GenBank/DDBJ whole genome shotgun (WGS) entry which is preliminary data.</text>
</comment>
<gene>
    <name evidence="1" type="ORF">DS2_07693</name>
</gene>
<evidence type="ECO:0000313" key="2">
    <source>
        <dbReference type="Proteomes" id="UP000019276"/>
    </source>
</evidence>